<dbReference type="AlphaFoldDB" id="A0AAW0MRT9"/>
<dbReference type="EMBL" id="JBBPFD010000020">
    <property type="protein sequence ID" value="KAK7883913.1"/>
    <property type="molecule type" value="Genomic_DNA"/>
</dbReference>
<comment type="caution">
    <text evidence="2">The sequence shown here is derived from an EMBL/GenBank/DDBJ whole genome shotgun (WGS) entry which is preliminary data.</text>
</comment>
<gene>
    <name evidence="2" type="ORF">WMY93_027036</name>
</gene>
<proteinExistence type="predicted"/>
<accession>A0AAW0MRT9</accession>
<name>A0AAW0MRT9_9GOBI</name>
<feature type="region of interest" description="Disordered" evidence="1">
    <location>
        <begin position="66"/>
        <end position="95"/>
    </location>
</feature>
<evidence type="ECO:0000256" key="1">
    <source>
        <dbReference type="SAM" id="MobiDB-lite"/>
    </source>
</evidence>
<sequence length="235" mass="25202">MESGRAVWTQPSLRWSQAGLSGHSPCWDGVRMGCPDTARSEWAPPEGCLAQFMGLRPALTNIGPASSDFAPPPRTSPRPYNLGPASSNFAPLPRTLPRPYDLRPASTTSPRLLGLRPPLRPWPRLHELRPALTTLVPPPRTSPRPYDLRPASTDFAPPLRPSPRLHGLRPASTDFAPPYDLAPPFAPPCATQPSGKAHSDGAVPHSPLVGPTLTGLCHTALWKGHSDGAVPHSPL</sequence>
<organism evidence="2 3">
    <name type="scientific">Mugilogobius chulae</name>
    <name type="common">yellowstripe goby</name>
    <dbReference type="NCBI Taxonomy" id="88201"/>
    <lineage>
        <taxon>Eukaryota</taxon>
        <taxon>Metazoa</taxon>
        <taxon>Chordata</taxon>
        <taxon>Craniata</taxon>
        <taxon>Vertebrata</taxon>
        <taxon>Euteleostomi</taxon>
        <taxon>Actinopterygii</taxon>
        <taxon>Neopterygii</taxon>
        <taxon>Teleostei</taxon>
        <taxon>Neoteleostei</taxon>
        <taxon>Acanthomorphata</taxon>
        <taxon>Gobiaria</taxon>
        <taxon>Gobiiformes</taxon>
        <taxon>Gobioidei</taxon>
        <taxon>Gobiidae</taxon>
        <taxon>Gobionellinae</taxon>
        <taxon>Mugilogobius</taxon>
    </lineage>
</organism>
<evidence type="ECO:0000313" key="3">
    <source>
        <dbReference type="Proteomes" id="UP001460270"/>
    </source>
</evidence>
<dbReference type="Proteomes" id="UP001460270">
    <property type="component" value="Unassembled WGS sequence"/>
</dbReference>
<feature type="region of interest" description="Disordered" evidence="1">
    <location>
        <begin position="186"/>
        <end position="206"/>
    </location>
</feature>
<protein>
    <submittedName>
        <fullName evidence="2">Uncharacterized protein</fullName>
    </submittedName>
</protein>
<evidence type="ECO:0000313" key="2">
    <source>
        <dbReference type="EMBL" id="KAK7883913.1"/>
    </source>
</evidence>
<keyword evidence="3" id="KW-1185">Reference proteome</keyword>
<reference evidence="3" key="1">
    <citation type="submission" date="2024-04" db="EMBL/GenBank/DDBJ databases">
        <title>Salinicola lusitanus LLJ914,a marine bacterium isolated from the Okinawa Trough.</title>
        <authorList>
            <person name="Li J."/>
        </authorList>
    </citation>
    <scope>NUCLEOTIDE SEQUENCE [LARGE SCALE GENOMIC DNA]</scope>
</reference>